<dbReference type="EMBL" id="CAJNOQ010011620">
    <property type="protein sequence ID" value="CAF1281135.1"/>
    <property type="molecule type" value="Genomic_DNA"/>
</dbReference>
<dbReference type="InterPro" id="IPR036188">
    <property type="entry name" value="FAD/NAD-bd_sf"/>
</dbReference>
<accession>A0A815CJG4</accession>
<keyword evidence="3" id="KW-1185">Reference proteome</keyword>
<dbReference type="Proteomes" id="UP000681722">
    <property type="component" value="Unassembled WGS sequence"/>
</dbReference>
<dbReference type="PRINTS" id="PR00420">
    <property type="entry name" value="RNGMNOXGNASE"/>
</dbReference>
<comment type="caution">
    <text evidence="1">The sequence shown here is derived from an EMBL/GenBank/DDBJ whole genome shotgun (WGS) entry which is preliminary data.</text>
</comment>
<evidence type="ECO:0000313" key="1">
    <source>
        <dbReference type="EMBL" id="CAF1281135.1"/>
    </source>
</evidence>
<evidence type="ECO:0000313" key="2">
    <source>
        <dbReference type="EMBL" id="CAF4076492.1"/>
    </source>
</evidence>
<dbReference type="Proteomes" id="UP000663829">
    <property type="component" value="Unassembled WGS sequence"/>
</dbReference>
<dbReference type="Gene3D" id="3.50.50.60">
    <property type="entry name" value="FAD/NAD(P)-binding domain"/>
    <property type="match status" value="1"/>
</dbReference>
<reference evidence="1" key="1">
    <citation type="submission" date="2021-02" db="EMBL/GenBank/DDBJ databases">
        <authorList>
            <person name="Nowell W R."/>
        </authorList>
    </citation>
    <scope>NUCLEOTIDE SEQUENCE</scope>
</reference>
<protein>
    <submittedName>
        <fullName evidence="1">Uncharacterized protein</fullName>
    </submittedName>
</protein>
<gene>
    <name evidence="1" type="ORF">GPM918_LOCUS27563</name>
    <name evidence="2" type="ORF">SRO942_LOCUS27905</name>
</gene>
<dbReference type="SUPFAM" id="SSF51905">
    <property type="entry name" value="FAD/NAD(P)-binding domain"/>
    <property type="match status" value="1"/>
</dbReference>
<sequence>MSRTNTDLPPLKVIIAGGGPVGLTFALNLTMLVGNKAKITIYEGRWYVNQSGKISWKGADQGNFRRSQVVTLQDHVISQMPDYIQKGLFKEINERVWPTSRNIPIEEVEDRLLDLIQPFADSGWVDLIPENLHEQSVYLVKGQFDIVVGADGANSLVSRYCNIQMVSQGMEYACGVAYNIPENVAATDEPLHQALNCILTVSQTRYLVNSSTSRRGYLNIRLIKDEYDELTEHLRDIKATTTNIDLDNNIHFPHSPVCTIIRQGLQFFKIPSKYVNLIVPIQINVRHAMDFSRELSYQIEAGKKTFKTSLMFLIGDAAMNVHFWPGSMKEAMALARNIFEVITNETERSVQERSLSINDFVEFEGFMGKLRAREQQGRSLRVTLNPIDSAIDEAYSTAHLSKCFKTYNTGLKTKLQATRNRLQQRDEWPHKNHPIIDAELDSAVSRVIHTIVAQLNLALPWPTREMGRGSEVLVEKTYPLDHSKYLPVPTPTLPKSTEQKHVTTTLVNLAEERNVILWLKSSNDVLNNTLIESIEKPNTPLRVVRRYEIYYVDSIENVKSWLEQHKSVITKSGVLFKVITPWYITEDKTAVDVIRTVRSSIAHTPIVIYTNRREETNGALQFPNVMSTDDMYDVYEFIGIDSGTQWADGFATKSIAQPPQSPRSERQSTCVLWIDTEDNDIETADKLRQMGIELKFCARFDSAEDYIKQNADNIRRMFSFKIICRGCYHSENNKNAVDVLKLLDSCKLESIPVLTYTLDKEKLKSHLKQYSRDADLLTRIQYADERREVIAFATHKIE</sequence>
<proteinExistence type="predicted"/>
<evidence type="ECO:0000313" key="3">
    <source>
        <dbReference type="Proteomes" id="UP000663829"/>
    </source>
</evidence>
<name>A0A815CJG4_9BILA</name>
<organism evidence="1 3">
    <name type="scientific">Didymodactylos carnosus</name>
    <dbReference type="NCBI Taxonomy" id="1234261"/>
    <lineage>
        <taxon>Eukaryota</taxon>
        <taxon>Metazoa</taxon>
        <taxon>Spiralia</taxon>
        <taxon>Gnathifera</taxon>
        <taxon>Rotifera</taxon>
        <taxon>Eurotatoria</taxon>
        <taxon>Bdelloidea</taxon>
        <taxon>Philodinida</taxon>
        <taxon>Philodinidae</taxon>
        <taxon>Didymodactylos</taxon>
    </lineage>
</organism>
<dbReference type="EMBL" id="CAJOBC010027919">
    <property type="protein sequence ID" value="CAF4076492.1"/>
    <property type="molecule type" value="Genomic_DNA"/>
</dbReference>
<dbReference type="AlphaFoldDB" id="A0A815CJG4"/>
<dbReference type="OrthoDB" id="10045821at2759"/>